<organism evidence="1">
    <name type="scientific">hydrocarbon metagenome</name>
    <dbReference type="NCBI Taxonomy" id="938273"/>
    <lineage>
        <taxon>unclassified sequences</taxon>
        <taxon>metagenomes</taxon>
        <taxon>ecological metagenomes</taxon>
    </lineage>
</organism>
<gene>
    <name evidence="1" type="ORF">ASZ90_000706</name>
</gene>
<dbReference type="AlphaFoldDB" id="A0A0W8G8R6"/>
<evidence type="ECO:0000313" key="1">
    <source>
        <dbReference type="EMBL" id="KUG29394.1"/>
    </source>
</evidence>
<name>A0A0W8G8R6_9ZZZZ</name>
<accession>A0A0W8G8R6</accession>
<comment type="caution">
    <text evidence="1">The sequence shown here is derived from an EMBL/GenBank/DDBJ whole genome shotgun (WGS) entry which is preliminary data.</text>
</comment>
<reference evidence="1" key="1">
    <citation type="journal article" date="2015" name="Proc. Natl. Acad. Sci. U.S.A.">
        <title>Networks of energetic and metabolic interactions define dynamics in microbial communities.</title>
        <authorList>
            <person name="Embree M."/>
            <person name="Liu J.K."/>
            <person name="Al-Bassam M.M."/>
            <person name="Zengler K."/>
        </authorList>
    </citation>
    <scope>NUCLEOTIDE SEQUENCE</scope>
</reference>
<protein>
    <submittedName>
        <fullName evidence="1">Uncharacterized protein</fullName>
    </submittedName>
</protein>
<dbReference type="EMBL" id="LNQE01000090">
    <property type="protein sequence ID" value="KUG29394.1"/>
    <property type="molecule type" value="Genomic_DNA"/>
</dbReference>
<sequence length="149" mass="16602">MKKPLALLVMAVMTLSQALPALGSAKHFRSSHEHFTKYAAMASDLFLSTDDPAEKNTLGLLAASSSFYAERAYLVMQLTDILENMTEAADIEYVEKRVQAIKDFVLEVLRPEIKRVGDLTMGQKNPDIKSLGNLIVNELRVFERNTGNL</sequence>
<proteinExistence type="predicted"/>